<evidence type="ECO:0000313" key="3">
    <source>
        <dbReference type="Proteomes" id="UP001183629"/>
    </source>
</evidence>
<dbReference type="EMBL" id="JAVDYC010000001">
    <property type="protein sequence ID" value="MDR7327836.1"/>
    <property type="molecule type" value="Genomic_DNA"/>
</dbReference>
<dbReference type="Proteomes" id="UP001183629">
    <property type="component" value="Unassembled WGS sequence"/>
</dbReference>
<dbReference type="AlphaFoldDB" id="A0AAE4CVV7"/>
<evidence type="ECO:0000313" key="2">
    <source>
        <dbReference type="EMBL" id="MDR7327836.1"/>
    </source>
</evidence>
<feature type="region of interest" description="Disordered" evidence="1">
    <location>
        <begin position="1"/>
        <end position="21"/>
    </location>
</feature>
<name>A0AAE4CVV7_9ACTN</name>
<dbReference type="RefSeq" id="WP_310428511.1">
    <property type="nucleotide sequence ID" value="NZ_JAVDYC010000001.1"/>
</dbReference>
<accession>A0AAE4CVV7</accession>
<proteinExistence type="predicted"/>
<feature type="compositionally biased region" description="Gly residues" evidence="1">
    <location>
        <begin position="1"/>
        <end position="14"/>
    </location>
</feature>
<reference evidence="2 3" key="1">
    <citation type="submission" date="2023-07" db="EMBL/GenBank/DDBJ databases">
        <title>Sequencing the genomes of 1000 actinobacteria strains.</title>
        <authorList>
            <person name="Klenk H.-P."/>
        </authorList>
    </citation>
    <scope>NUCLEOTIDE SEQUENCE [LARGE SCALE GENOMIC DNA]</scope>
    <source>
        <strain evidence="2 3">DSM 44711</strain>
    </source>
</reference>
<organism evidence="2 3">
    <name type="scientific">Catenuloplanes niger</name>
    <dbReference type="NCBI Taxonomy" id="587534"/>
    <lineage>
        <taxon>Bacteria</taxon>
        <taxon>Bacillati</taxon>
        <taxon>Actinomycetota</taxon>
        <taxon>Actinomycetes</taxon>
        <taxon>Micromonosporales</taxon>
        <taxon>Micromonosporaceae</taxon>
        <taxon>Catenuloplanes</taxon>
    </lineage>
</organism>
<sequence>MAGAVPGRGSGGRLQAGEQGRAGLGWKSDHVILTRALRRQDLKDGFGKVVQDKEV</sequence>
<comment type="caution">
    <text evidence="2">The sequence shown here is derived from an EMBL/GenBank/DDBJ whole genome shotgun (WGS) entry which is preliminary data.</text>
</comment>
<evidence type="ECO:0000256" key="1">
    <source>
        <dbReference type="SAM" id="MobiDB-lite"/>
    </source>
</evidence>
<gene>
    <name evidence="2" type="ORF">J2S44_008086</name>
</gene>
<protein>
    <submittedName>
        <fullName evidence="2">Uncharacterized protein</fullName>
    </submittedName>
</protein>
<keyword evidence="3" id="KW-1185">Reference proteome</keyword>